<evidence type="ECO:0000256" key="2">
    <source>
        <dbReference type="ARBA" id="ARBA00007362"/>
    </source>
</evidence>
<proteinExistence type="inferred from homology"/>
<evidence type="ECO:0000259" key="8">
    <source>
        <dbReference type="Pfam" id="PF00892"/>
    </source>
</evidence>
<evidence type="ECO:0000256" key="7">
    <source>
        <dbReference type="SAM" id="Phobius"/>
    </source>
</evidence>
<dbReference type="Gene3D" id="1.10.3730.20">
    <property type="match status" value="1"/>
</dbReference>
<keyword evidence="10" id="KW-1185">Reference proteome</keyword>
<evidence type="ECO:0000313" key="9">
    <source>
        <dbReference type="EMBL" id="MCC2129754.1"/>
    </source>
</evidence>
<accession>A0AAE3DFX6</accession>
<evidence type="ECO:0000256" key="3">
    <source>
        <dbReference type="ARBA" id="ARBA00022475"/>
    </source>
</evidence>
<dbReference type="InterPro" id="IPR037185">
    <property type="entry name" value="EmrE-like"/>
</dbReference>
<evidence type="ECO:0000256" key="1">
    <source>
        <dbReference type="ARBA" id="ARBA00004651"/>
    </source>
</evidence>
<dbReference type="SUPFAM" id="SSF103481">
    <property type="entry name" value="Multidrug resistance efflux transporter EmrE"/>
    <property type="match status" value="2"/>
</dbReference>
<evidence type="ECO:0000256" key="5">
    <source>
        <dbReference type="ARBA" id="ARBA00022989"/>
    </source>
</evidence>
<feature type="transmembrane region" description="Helical" evidence="7">
    <location>
        <begin position="249"/>
        <end position="265"/>
    </location>
</feature>
<keyword evidence="4 7" id="KW-0812">Transmembrane</keyword>
<protein>
    <submittedName>
        <fullName evidence="9">DMT family transporter</fullName>
    </submittedName>
</protein>
<gene>
    <name evidence="9" type="ORF">LKD37_09520</name>
</gene>
<dbReference type="PROSITE" id="PS51257">
    <property type="entry name" value="PROKAR_LIPOPROTEIN"/>
    <property type="match status" value="1"/>
</dbReference>
<dbReference type="PANTHER" id="PTHR32322">
    <property type="entry name" value="INNER MEMBRANE TRANSPORTER"/>
    <property type="match status" value="1"/>
</dbReference>
<reference evidence="9" key="1">
    <citation type="submission" date="2021-10" db="EMBL/GenBank/DDBJ databases">
        <title>Anaerobic single-cell dispensing facilitates the cultivation of human gut bacteria.</title>
        <authorList>
            <person name="Afrizal A."/>
        </authorList>
    </citation>
    <scope>NUCLEOTIDE SEQUENCE</scope>
    <source>
        <strain evidence="9">CLA-AA-H272</strain>
    </source>
</reference>
<feature type="domain" description="EamA" evidence="8">
    <location>
        <begin position="6"/>
        <end position="138"/>
    </location>
</feature>
<feature type="domain" description="EamA" evidence="8">
    <location>
        <begin position="150"/>
        <end position="287"/>
    </location>
</feature>
<feature type="transmembrane region" description="Helical" evidence="7">
    <location>
        <begin position="64"/>
        <end position="81"/>
    </location>
</feature>
<feature type="transmembrane region" description="Helical" evidence="7">
    <location>
        <begin position="124"/>
        <end position="147"/>
    </location>
</feature>
<keyword evidence="5 7" id="KW-1133">Transmembrane helix</keyword>
<feature type="transmembrane region" description="Helical" evidence="7">
    <location>
        <begin position="153"/>
        <end position="173"/>
    </location>
</feature>
<evidence type="ECO:0000256" key="4">
    <source>
        <dbReference type="ARBA" id="ARBA00022692"/>
    </source>
</evidence>
<evidence type="ECO:0000313" key="10">
    <source>
        <dbReference type="Proteomes" id="UP001199319"/>
    </source>
</evidence>
<feature type="transmembrane region" description="Helical" evidence="7">
    <location>
        <begin position="9"/>
        <end position="29"/>
    </location>
</feature>
<comment type="subcellular location">
    <subcellularLocation>
        <location evidence="1">Cell membrane</location>
        <topology evidence="1">Multi-pass membrane protein</topology>
    </subcellularLocation>
</comment>
<dbReference type="RefSeq" id="WP_302928991.1">
    <property type="nucleotide sequence ID" value="NZ_JAJEPW010000025.1"/>
</dbReference>
<dbReference type="AlphaFoldDB" id="A0AAE3DFX6"/>
<keyword evidence="6 7" id="KW-0472">Membrane</keyword>
<comment type="similarity">
    <text evidence="2">Belongs to the EamA transporter family.</text>
</comment>
<organism evidence="9 10">
    <name type="scientific">Brotocaccenecus cirricatena</name>
    <dbReference type="NCBI Taxonomy" id="3064195"/>
    <lineage>
        <taxon>Bacteria</taxon>
        <taxon>Bacillati</taxon>
        <taxon>Bacillota</taxon>
        <taxon>Clostridia</taxon>
        <taxon>Eubacteriales</taxon>
        <taxon>Oscillospiraceae</taxon>
        <taxon>Brotocaccenecus</taxon>
    </lineage>
</organism>
<feature type="transmembrane region" description="Helical" evidence="7">
    <location>
        <begin position="215"/>
        <end position="237"/>
    </location>
</feature>
<dbReference type="GO" id="GO:0005886">
    <property type="term" value="C:plasma membrane"/>
    <property type="evidence" value="ECO:0007669"/>
    <property type="project" value="UniProtKB-SubCell"/>
</dbReference>
<feature type="transmembrane region" description="Helical" evidence="7">
    <location>
        <begin position="185"/>
        <end position="203"/>
    </location>
</feature>
<dbReference type="EMBL" id="JAJEPW010000025">
    <property type="protein sequence ID" value="MCC2129754.1"/>
    <property type="molecule type" value="Genomic_DNA"/>
</dbReference>
<name>A0AAE3DFX6_9FIRM</name>
<feature type="transmembrane region" description="Helical" evidence="7">
    <location>
        <begin position="35"/>
        <end position="52"/>
    </location>
</feature>
<dbReference type="Proteomes" id="UP001199319">
    <property type="component" value="Unassembled WGS sequence"/>
</dbReference>
<feature type="transmembrane region" description="Helical" evidence="7">
    <location>
        <begin position="271"/>
        <end position="288"/>
    </location>
</feature>
<sequence length="293" mass="32419">MKEKTLGHIYALFTILVWGSCFVLTKVMLTAYTPTQIIPLRMGLAYLTLWALRPKTMKLPWKDELMFILIGITGGSFYFFLQNTAAAHTSAANVSILVSMSPILTVILAQLFSRKGEKLGKLVYIGAVVAIAGVVLVVLNGTLSFHLSPLGDLLALAAALMWAVYSILVKKYTERYDNFLVTRRVFLWAFLTSLPLVLLTDGLPSLTPLFTQPNILISWLFLGVFGNAVCFAIWNIAFKRLGVVVTNNYLYASPFVTVVVGWLLLDEKISWMSILGAVLITLGVIFANKSTEQ</sequence>
<dbReference type="Pfam" id="PF00892">
    <property type="entry name" value="EamA"/>
    <property type="match status" value="2"/>
</dbReference>
<feature type="transmembrane region" description="Helical" evidence="7">
    <location>
        <begin position="93"/>
        <end position="112"/>
    </location>
</feature>
<keyword evidence="3" id="KW-1003">Cell membrane</keyword>
<dbReference type="InterPro" id="IPR050638">
    <property type="entry name" value="AA-Vitamin_Transporters"/>
</dbReference>
<comment type="caution">
    <text evidence="9">The sequence shown here is derived from an EMBL/GenBank/DDBJ whole genome shotgun (WGS) entry which is preliminary data.</text>
</comment>
<dbReference type="PANTHER" id="PTHR32322:SF18">
    <property type="entry name" value="S-ADENOSYLMETHIONINE_S-ADENOSYLHOMOCYSTEINE TRANSPORTER"/>
    <property type="match status" value="1"/>
</dbReference>
<evidence type="ECO:0000256" key="6">
    <source>
        <dbReference type="ARBA" id="ARBA00023136"/>
    </source>
</evidence>
<dbReference type="InterPro" id="IPR000620">
    <property type="entry name" value="EamA_dom"/>
</dbReference>